<dbReference type="Proteomes" id="UP000322245">
    <property type="component" value="Unassembled WGS sequence"/>
</dbReference>
<dbReference type="GO" id="GO:0016616">
    <property type="term" value="F:oxidoreductase activity, acting on the CH-OH group of donors, NAD or NADP as acceptor"/>
    <property type="evidence" value="ECO:0007669"/>
    <property type="project" value="UniProtKB-ARBA"/>
</dbReference>
<dbReference type="EMBL" id="NIDF01000139">
    <property type="protein sequence ID" value="TYJ52352.1"/>
    <property type="molecule type" value="Genomic_DNA"/>
</dbReference>
<dbReference type="InterPro" id="IPR002347">
    <property type="entry name" value="SDR_fam"/>
</dbReference>
<dbReference type="PANTHER" id="PTHR43008">
    <property type="entry name" value="BENZIL REDUCTASE"/>
    <property type="match status" value="1"/>
</dbReference>
<evidence type="ECO:0000313" key="7">
    <source>
        <dbReference type="Proteomes" id="UP000322245"/>
    </source>
</evidence>
<protein>
    <recommendedName>
        <fullName evidence="5">Ketoreductase domain-containing protein</fullName>
    </recommendedName>
</protein>
<evidence type="ECO:0000256" key="3">
    <source>
        <dbReference type="ARBA" id="ARBA00023002"/>
    </source>
</evidence>
<feature type="compositionally biased region" description="Basic and acidic residues" evidence="4">
    <location>
        <begin position="41"/>
        <end position="60"/>
    </location>
</feature>
<evidence type="ECO:0000259" key="5">
    <source>
        <dbReference type="SMART" id="SM00822"/>
    </source>
</evidence>
<evidence type="ECO:0000313" key="6">
    <source>
        <dbReference type="EMBL" id="TYJ52352.1"/>
    </source>
</evidence>
<dbReference type="InterPro" id="IPR036291">
    <property type="entry name" value="NAD(P)-bd_dom_sf"/>
</dbReference>
<dbReference type="InterPro" id="IPR057326">
    <property type="entry name" value="KR_dom"/>
</dbReference>
<feature type="domain" description="Ketoreductase" evidence="5">
    <location>
        <begin position="104"/>
        <end position="259"/>
    </location>
</feature>
<feature type="region of interest" description="Disordered" evidence="4">
    <location>
        <begin position="41"/>
        <end position="97"/>
    </location>
</feature>
<accession>A0A5D3ANG1</accession>
<dbReference type="InterPro" id="IPR020904">
    <property type="entry name" value="Sc_DH/Rdtase_CS"/>
</dbReference>
<sequence>MLALIRLSLAARRAILPSPLRLLPALHMQPFSSTSCLFAQKEDDKSDKPQAAHFAKDKPRPVSSGKAVSDHAVEEAPPGLPEDTAAQAPPSPLPTSDLFNLRNRTVVVTGGGRGLGLTIAQSLLESGANVVCLDLLPTPSQPQWSHALHTASSSSLSLKYISLDVTDQSSVTQTFQQIFDEAPADAPVRGLFVAAGIQLMLPAVDYPVEKFRKVVDINLTGSFLCAQAFARERFARFPSAPSEGGGASIVFTASMSAHIANKGLDCVPYNASKAAVLQMAKNLAYEWGQKGVRVNTLSPGYIKTALTAALLDEKPELNDTWLQGSLLGRLSTPDEFRGPVIYLLSDASSFMTGADLLIDGGHCAT</sequence>
<comment type="caution">
    <text evidence="6">The sequence shown here is derived from an EMBL/GenBank/DDBJ whole genome shotgun (WGS) entry which is preliminary data.</text>
</comment>
<dbReference type="FunFam" id="3.40.50.720:FF:000245">
    <property type="entry name" value="Short chain dehydrogenase, putative"/>
    <property type="match status" value="1"/>
</dbReference>
<name>A0A5D3ANG1_9TREE</name>
<dbReference type="SUPFAM" id="SSF51735">
    <property type="entry name" value="NAD(P)-binding Rossmann-fold domains"/>
    <property type="match status" value="1"/>
</dbReference>
<reference evidence="6 7" key="1">
    <citation type="submission" date="2017-05" db="EMBL/GenBank/DDBJ databases">
        <title>The Genome Sequence of Tsuchiyaea wingfieldii DSM 27421.</title>
        <authorList>
            <person name="Cuomo C."/>
            <person name="Passer A."/>
            <person name="Billmyre B."/>
            <person name="Heitman J."/>
        </authorList>
    </citation>
    <scope>NUCLEOTIDE SEQUENCE [LARGE SCALE GENOMIC DNA]</scope>
    <source>
        <strain evidence="6 7">DSM 27421</strain>
    </source>
</reference>
<proteinExistence type="inferred from homology"/>
<dbReference type="GO" id="GO:0050664">
    <property type="term" value="F:oxidoreductase activity, acting on NAD(P)H, oxygen as acceptor"/>
    <property type="evidence" value="ECO:0007669"/>
    <property type="project" value="TreeGrafter"/>
</dbReference>
<dbReference type="Gene3D" id="3.40.50.720">
    <property type="entry name" value="NAD(P)-binding Rossmann-like Domain"/>
    <property type="match status" value="1"/>
</dbReference>
<keyword evidence="3" id="KW-0560">Oxidoreductase</keyword>
<evidence type="ECO:0000256" key="1">
    <source>
        <dbReference type="ARBA" id="ARBA00006484"/>
    </source>
</evidence>
<dbReference type="Pfam" id="PF13561">
    <property type="entry name" value="adh_short_C2"/>
    <property type="match status" value="1"/>
</dbReference>
<comment type="similarity">
    <text evidence="1">Belongs to the short-chain dehydrogenases/reductases (SDR) family.</text>
</comment>
<dbReference type="AlphaFoldDB" id="A0A5D3ANG1"/>
<dbReference type="SMART" id="SM00822">
    <property type="entry name" value="PKS_KR"/>
    <property type="match status" value="1"/>
</dbReference>
<gene>
    <name evidence="6" type="ORF">B9479_007046</name>
</gene>
<evidence type="ECO:0000256" key="2">
    <source>
        <dbReference type="ARBA" id="ARBA00022857"/>
    </source>
</evidence>
<dbReference type="PRINTS" id="PR00081">
    <property type="entry name" value="GDHRDH"/>
</dbReference>
<dbReference type="PANTHER" id="PTHR43008:SF9">
    <property type="entry name" value="OXIDOREDUCTASE"/>
    <property type="match status" value="1"/>
</dbReference>
<organism evidence="6 7">
    <name type="scientific">Cryptococcus floricola</name>
    <dbReference type="NCBI Taxonomy" id="2591691"/>
    <lineage>
        <taxon>Eukaryota</taxon>
        <taxon>Fungi</taxon>
        <taxon>Dikarya</taxon>
        <taxon>Basidiomycota</taxon>
        <taxon>Agaricomycotina</taxon>
        <taxon>Tremellomycetes</taxon>
        <taxon>Tremellales</taxon>
        <taxon>Cryptococcaceae</taxon>
        <taxon>Cryptococcus</taxon>
    </lineage>
</organism>
<keyword evidence="7" id="KW-1185">Reference proteome</keyword>
<evidence type="ECO:0000256" key="4">
    <source>
        <dbReference type="SAM" id="MobiDB-lite"/>
    </source>
</evidence>
<dbReference type="PROSITE" id="PS00061">
    <property type="entry name" value="ADH_SHORT"/>
    <property type="match status" value="1"/>
</dbReference>
<keyword evidence="2" id="KW-0521">NADP</keyword>